<dbReference type="AlphaFoldDB" id="A0A7G9WJE7"/>
<dbReference type="EMBL" id="CP060696">
    <property type="protein sequence ID" value="QNO18809.1"/>
    <property type="molecule type" value="Genomic_DNA"/>
</dbReference>
<reference evidence="1 2" key="1">
    <citation type="submission" date="2020-08" db="EMBL/GenBank/DDBJ databases">
        <authorList>
            <person name="Ren C."/>
            <person name="Gu Y."/>
            <person name="Xu Y."/>
        </authorList>
    </citation>
    <scope>NUCLEOTIDE SEQUENCE [LARGE SCALE GENOMIC DNA]</scope>
    <source>
        <strain evidence="1 2">LBM18003</strain>
    </source>
</reference>
<dbReference type="KEGG" id="caml:H6X83_04015"/>
<accession>A0A7G9WJE7</accession>
<organism evidence="1 2">
    <name type="scientific">Caproicibacterium amylolyticum</name>
    <dbReference type="NCBI Taxonomy" id="2766537"/>
    <lineage>
        <taxon>Bacteria</taxon>
        <taxon>Bacillati</taxon>
        <taxon>Bacillota</taxon>
        <taxon>Clostridia</taxon>
        <taxon>Eubacteriales</taxon>
        <taxon>Oscillospiraceae</taxon>
        <taxon>Caproicibacterium</taxon>
    </lineage>
</organism>
<evidence type="ECO:0000313" key="1">
    <source>
        <dbReference type="EMBL" id="QNO18809.1"/>
    </source>
</evidence>
<evidence type="ECO:0008006" key="3">
    <source>
        <dbReference type="Google" id="ProtNLM"/>
    </source>
</evidence>
<protein>
    <recommendedName>
        <fullName evidence="3">Phage tail protein</fullName>
    </recommendedName>
</protein>
<gene>
    <name evidence="1" type="ORF">H6X83_04015</name>
</gene>
<name>A0A7G9WJE7_9FIRM</name>
<proteinExistence type="predicted"/>
<sequence>MQDIAINGKPLAAWHCKMKDDWTEQRDQYSGNYLQPSQAQRIIPINSELPIKTISFTLDYLGTDREVYRAKLELLMLSGTFELVLPGRPVFTMWMTKLGAEKHGRNSTEVQYNFVGYQHGTRKHVSRISYAADVRCESTAPKTPIKINLHSCIFWGTEILSLNGVKFNVAQDYIDFLAQNDGGTSKSHEVLIDGENQTFEVDNTNVLSAVASADFPLLAPGLNHITHMEQDSEIEYTPVYL</sequence>
<dbReference type="Proteomes" id="UP000516046">
    <property type="component" value="Chromosome"/>
</dbReference>
<keyword evidence="2" id="KW-1185">Reference proteome</keyword>
<dbReference type="RefSeq" id="WP_212507876.1">
    <property type="nucleotide sequence ID" value="NZ_CP060696.1"/>
</dbReference>
<evidence type="ECO:0000313" key="2">
    <source>
        <dbReference type="Proteomes" id="UP000516046"/>
    </source>
</evidence>